<keyword evidence="2" id="KW-1185">Reference proteome</keyword>
<comment type="caution">
    <text evidence="1">The sequence shown here is derived from an EMBL/GenBank/DDBJ whole genome shotgun (WGS) entry which is preliminary data.</text>
</comment>
<name>A0ABT7WCB3_9FLAO</name>
<accession>A0ABT7WCB3</accession>
<sequence length="469" mass="52631">MLRYFYLILVFHISVAVGQEGNYKFENFGNQSVLLNGNVTGSVSDLGLTYYNPARLGLIENPSFTVGGKAFQWSLYDFNNVLESNRSLSSNKFGGLPATIAGTFDLKQFPGHKFAYSILSRQRSEVDLGFDSGLREDLDEEDAILATEQLADVYFKDRVRDDWFGLTWAYPISETLSVGASVFASIYSNDGRGDILLNARTEEDQVITYVNRVDYRQRTYGAQIRLGAAWTLSKVEMGVNVSLPLIAVYKKASFRFKESLSSTAPGNGFITDFNNDDLENRRKTALGIAYGIGYPWKNHTLHFNLDWHASVGAYDRITIPDDALEDLEENPFKEELRPVLNFGMGGEFYVSPSINVIGSFSTDFSASKRSINLFDFVNQSTDEINLIDDLWHFAAGLDLHRPWGNIIVGTSYARSQITVGTAPRIPEESLSVQPRNISTDISYERWRFIIGIEIPIITEKIQGVPIPIK</sequence>
<evidence type="ECO:0000313" key="1">
    <source>
        <dbReference type="EMBL" id="MDM9630548.1"/>
    </source>
</evidence>
<dbReference type="RefSeq" id="WP_289723917.1">
    <property type="nucleotide sequence ID" value="NZ_JAUDUY010000002.1"/>
</dbReference>
<gene>
    <name evidence="1" type="ORF">QU605_03655</name>
</gene>
<dbReference type="EMBL" id="JAUDUY010000002">
    <property type="protein sequence ID" value="MDM9630548.1"/>
    <property type="molecule type" value="Genomic_DNA"/>
</dbReference>
<reference evidence="1" key="1">
    <citation type="submission" date="2023-06" db="EMBL/GenBank/DDBJ databases">
        <title>Robiginitalea aurantiacus sp. nov. and Algoriphagus sediminis sp. nov., isolated from coastal sediment.</title>
        <authorList>
            <person name="Zhou Z.Y."/>
            <person name="An J."/>
            <person name="Jia Y.W."/>
            <person name="Du Z.J."/>
        </authorList>
    </citation>
    <scope>NUCLEOTIDE SEQUENCE</scope>
    <source>
        <strain evidence="1">M39</strain>
    </source>
</reference>
<evidence type="ECO:0000313" key="2">
    <source>
        <dbReference type="Proteomes" id="UP001174839"/>
    </source>
</evidence>
<proteinExistence type="predicted"/>
<dbReference type="Proteomes" id="UP001174839">
    <property type="component" value="Unassembled WGS sequence"/>
</dbReference>
<dbReference type="Gene3D" id="2.40.160.60">
    <property type="entry name" value="Outer membrane protein transport protein (OMPP1/FadL/TodX)"/>
    <property type="match status" value="1"/>
</dbReference>
<evidence type="ECO:0008006" key="3">
    <source>
        <dbReference type="Google" id="ProtNLM"/>
    </source>
</evidence>
<organism evidence="1 2">
    <name type="scientific">Robiginitalea aurantiaca</name>
    <dbReference type="NCBI Taxonomy" id="3056915"/>
    <lineage>
        <taxon>Bacteria</taxon>
        <taxon>Pseudomonadati</taxon>
        <taxon>Bacteroidota</taxon>
        <taxon>Flavobacteriia</taxon>
        <taxon>Flavobacteriales</taxon>
        <taxon>Flavobacteriaceae</taxon>
        <taxon>Robiginitalea</taxon>
    </lineage>
</organism>
<protein>
    <recommendedName>
        <fullName evidence="3">DUF5723 domain-containing protein</fullName>
    </recommendedName>
</protein>